<dbReference type="GO" id="GO:0008168">
    <property type="term" value="F:methyltransferase activity"/>
    <property type="evidence" value="ECO:0007669"/>
    <property type="project" value="UniProtKB-KW"/>
</dbReference>
<sequence>MNKMADLNLFGQAESRTDIWATPQDFFDKLNSIFNFTLDVCALAENAKCDRYFSPEMDGLKQEWGGTCWMNPPYGREIINWVAKADDTAKKGHTVVALVPVRTDARWFQDYCLGREIHFIRGRLKFGNSKSNAPFGCAIVVFRPSLNDVEW</sequence>
<organism evidence="1 2">
    <name type="scientific">Acinetobacter pollinis</name>
    <dbReference type="NCBI Taxonomy" id="2605270"/>
    <lineage>
        <taxon>Bacteria</taxon>
        <taxon>Pseudomonadati</taxon>
        <taxon>Pseudomonadota</taxon>
        <taxon>Gammaproteobacteria</taxon>
        <taxon>Moraxellales</taxon>
        <taxon>Moraxellaceae</taxon>
        <taxon>Acinetobacter</taxon>
    </lineage>
</organism>
<reference evidence="1 2" key="1">
    <citation type="submission" date="2019-08" db="EMBL/GenBank/DDBJ databases">
        <title>Five species of Acinetobacter isolated from floral nectar and animal pollinators.</title>
        <authorList>
            <person name="Hendry T.A."/>
        </authorList>
    </citation>
    <scope>NUCLEOTIDE SEQUENCE [LARGE SCALE GENOMIC DNA]</scope>
    <source>
        <strain evidence="1 2">MD18.27</strain>
    </source>
</reference>
<keyword evidence="2" id="KW-1185">Reference proteome</keyword>
<name>A0ABU6DQ46_9GAMM</name>
<evidence type="ECO:0000313" key="1">
    <source>
        <dbReference type="EMBL" id="MEB5475959.1"/>
    </source>
</evidence>
<accession>A0ABU6DQ46</accession>
<dbReference type="EMBL" id="VTDN01000002">
    <property type="protein sequence ID" value="MEB5475959.1"/>
    <property type="molecule type" value="Genomic_DNA"/>
</dbReference>
<keyword evidence="1" id="KW-0808">Transferase</keyword>
<protein>
    <submittedName>
        <fullName evidence="1">Adenine methyltransferase</fullName>
    </submittedName>
</protein>
<keyword evidence="1" id="KW-0489">Methyltransferase</keyword>
<dbReference type="Proteomes" id="UP001339883">
    <property type="component" value="Unassembled WGS sequence"/>
</dbReference>
<dbReference type="Pfam" id="PF05869">
    <property type="entry name" value="Dam"/>
    <property type="match status" value="1"/>
</dbReference>
<dbReference type="GO" id="GO:0032259">
    <property type="term" value="P:methylation"/>
    <property type="evidence" value="ECO:0007669"/>
    <property type="project" value="UniProtKB-KW"/>
</dbReference>
<proteinExistence type="predicted"/>
<gene>
    <name evidence="1" type="ORF">I2F25_02615</name>
</gene>
<evidence type="ECO:0000313" key="2">
    <source>
        <dbReference type="Proteomes" id="UP001339883"/>
    </source>
</evidence>
<dbReference type="InterPro" id="IPR008593">
    <property type="entry name" value="Dam_MeTrfase"/>
</dbReference>
<comment type="caution">
    <text evidence="1">The sequence shown here is derived from an EMBL/GenBank/DDBJ whole genome shotgun (WGS) entry which is preliminary data.</text>
</comment>
<dbReference type="RefSeq" id="WP_325774537.1">
    <property type="nucleotide sequence ID" value="NZ_VTDN01000002.1"/>
</dbReference>